<name>A0A8J6K4J8_ELECQ</name>
<evidence type="ECO:0000256" key="1">
    <source>
        <dbReference type="SAM" id="MobiDB-lite"/>
    </source>
</evidence>
<dbReference type="Pfam" id="PF23553">
    <property type="entry name" value="NELF-A_N"/>
    <property type="match status" value="1"/>
</dbReference>
<dbReference type="InterPro" id="IPR056557">
    <property type="entry name" value="NELF-A_N"/>
</dbReference>
<dbReference type="AlphaFoldDB" id="A0A8J6K4J8"/>
<evidence type="ECO:0000313" key="4">
    <source>
        <dbReference type="Proteomes" id="UP000770717"/>
    </source>
</evidence>
<feature type="compositionally biased region" description="Polar residues" evidence="1">
    <location>
        <begin position="321"/>
        <end position="332"/>
    </location>
</feature>
<evidence type="ECO:0000313" key="3">
    <source>
        <dbReference type="EMBL" id="KAG9479527.1"/>
    </source>
</evidence>
<dbReference type="InterPro" id="IPR052828">
    <property type="entry name" value="NELF-A_domain"/>
</dbReference>
<feature type="region of interest" description="Disordered" evidence="1">
    <location>
        <begin position="158"/>
        <end position="191"/>
    </location>
</feature>
<accession>A0A8J6K4J8</accession>
<proteinExistence type="predicted"/>
<dbReference type="Proteomes" id="UP000770717">
    <property type="component" value="Unassembled WGS sequence"/>
</dbReference>
<evidence type="ECO:0000259" key="2">
    <source>
        <dbReference type="PROSITE" id="PS51838"/>
    </source>
</evidence>
<sequence length="470" mass="51192">MASMRESDTGLWLHNKLGSADELWSPASIASLLTASVIDNVRLCFHNLSSAVKLKLLLGMLHLPRRTVDEMKMALTEIIQLATLDSDPWILMVADILKSFPDTGSLNLDLEEQNPNVQDILGELREKATETAQQLKKTAGVPFHAKGRGLVKKLDTTTPLKGIPKQAPFRSPTTPSVFSPAPNRTPIAPSRTPLRRERGVKLLDISELDMVGAGREAKRRRKTVETDVAEKPPKEETVVESATPDYAAGLVSTQKLGTLNNESALPSTSYLPATPSVVPSSSYIPASEQPGSVREALQATRQTEESTTLNNVLPTQFKQRTPMYHSNPNAPGSIQMPAATPTSLTPAAPQVATPAAQASQITTQTQPQPKKKLLLTTEQIFAAQEMFKTANKVTKPEKTLILGFMAGSRENPCPEQGDVIQIKLSEYTEVIQKGDGTGSTTMIVDTVFEMNYSTGKWTKLKKYKPLTNVS</sequence>
<feature type="compositionally biased region" description="Low complexity" evidence="1">
    <location>
        <begin position="337"/>
        <end position="369"/>
    </location>
</feature>
<feature type="region of interest" description="Disordered" evidence="1">
    <location>
        <begin position="321"/>
        <end position="369"/>
    </location>
</feature>
<dbReference type="GO" id="GO:0032021">
    <property type="term" value="C:NELF complex"/>
    <property type="evidence" value="ECO:0007669"/>
    <property type="project" value="TreeGrafter"/>
</dbReference>
<feature type="domain" description="HDAg" evidence="2">
    <location>
        <begin position="89"/>
        <end position="122"/>
    </location>
</feature>
<feature type="domain" description="HDAg" evidence="2">
    <location>
        <begin position="123"/>
        <end position="194"/>
    </location>
</feature>
<dbReference type="PANTHER" id="PTHR13328:SF4">
    <property type="entry name" value="NEGATIVE ELONGATION FACTOR A"/>
    <property type="match status" value="1"/>
</dbReference>
<organism evidence="3 4">
    <name type="scientific">Eleutherodactylus coqui</name>
    <name type="common">Puerto Rican coqui</name>
    <dbReference type="NCBI Taxonomy" id="57060"/>
    <lineage>
        <taxon>Eukaryota</taxon>
        <taxon>Metazoa</taxon>
        <taxon>Chordata</taxon>
        <taxon>Craniata</taxon>
        <taxon>Vertebrata</taxon>
        <taxon>Euteleostomi</taxon>
        <taxon>Amphibia</taxon>
        <taxon>Batrachia</taxon>
        <taxon>Anura</taxon>
        <taxon>Neobatrachia</taxon>
        <taxon>Hyloidea</taxon>
        <taxon>Eleutherodactylidae</taxon>
        <taxon>Eleutherodactylinae</taxon>
        <taxon>Eleutherodactylus</taxon>
        <taxon>Eleutherodactylus</taxon>
    </lineage>
</organism>
<dbReference type="InterPro" id="IPR037517">
    <property type="entry name" value="HDAG_dom"/>
</dbReference>
<reference evidence="3" key="1">
    <citation type="thesis" date="2020" institute="ProQuest LLC" country="789 East Eisenhower Parkway, Ann Arbor, MI, USA">
        <title>Comparative Genomics and Chromosome Evolution.</title>
        <authorList>
            <person name="Mudd A.B."/>
        </authorList>
    </citation>
    <scope>NUCLEOTIDE SEQUENCE</scope>
    <source>
        <strain evidence="3">HN-11 Male</strain>
        <tissue evidence="3">Kidney and liver</tissue>
    </source>
</reference>
<dbReference type="PANTHER" id="PTHR13328">
    <property type="entry name" value="NEGATIVE ELONGATION FACTOR A NELF-A"/>
    <property type="match status" value="1"/>
</dbReference>
<dbReference type="PROSITE" id="PS51838">
    <property type="entry name" value="HDAG"/>
    <property type="match status" value="2"/>
</dbReference>
<dbReference type="OrthoDB" id="2135488at2759"/>
<dbReference type="GO" id="GO:0034244">
    <property type="term" value="P:negative regulation of transcription elongation by RNA polymerase II"/>
    <property type="evidence" value="ECO:0007669"/>
    <property type="project" value="TreeGrafter"/>
</dbReference>
<comment type="caution">
    <text evidence="3">The sequence shown here is derived from an EMBL/GenBank/DDBJ whole genome shotgun (WGS) entry which is preliminary data.</text>
</comment>
<keyword evidence="4" id="KW-1185">Reference proteome</keyword>
<gene>
    <name evidence="3" type="ORF">GDO78_011516</name>
</gene>
<protein>
    <recommendedName>
        <fullName evidence="2">HDAg domain-containing protein</fullName>
    </recommendedName>
</protein>
<dbReference type="EMBL" id="WNTK01000007">
    <property type="protein sequence ID" value="KAG9479527.1"/>
    <property type="molecule type" value="Genomic_DNA"/>
</dbReference>